<sequence>MSEDLKADPEALGQIAQGITGALSELKELGMIGESQAGRGFSELALDGLETGHDGLKDALKEFCDRWEWGVRSLVRDGNQFARRVGLSAGSYYENDQYIKGTLKVGVAALGADPTLSDEQVEKMSMDEIADHGNFAHVDYSGKSFDRSFDHMVETNKNMAKDTYESHRGDLDMIRRAGER</sequence>
<proteinExistence type="predicted"/>
<protein>
    <recommendedName>
        <fullName evidence="3">WXG100 family type VII secretion target</fullName>
    </recommendedName>
</protein>
<dbReference type="Proteomes" id="UP001500879">
    <property type="component" value="Unassembled WGS sequence"/>
</dbReference>
<evidence type="ECO:0000313" key="1">
    <source>
        <dbReference type="EMBL" id="GAA0415163.1"/>
    </source>
</evidence>
<reference evidence="1 2" key="1">
    <citation type="journal article" date="2019" name="Int. J. Syst. Evol. Microbiol.">
        <title>The Global Catalogue of Microorganisms (GCM) 10K type strain sequencing project: providing services to taxonomists for standard genome sequencing and annotation.</title>
        <authorList>
            <consortium name="The Broad Institute Genomics Platform"/>
            <consortium name="The Broad Institute Genome Sequencing Center for Infectious Disease"/>
            <person name="Wu L."/>
            <person name="Ma J."/>
        </authorList>
    </citation>
    <scope>NUCLEOTIDE SEQUENCE [LARGE SCALE GENOMIC DNA]</scope>
    <source>
        <strain evidence="1 2">JCM 4788</strain>
    </source>
</reference>
<name>A0ABN0YWP9_9ACTN</name>
<organism evidence="1 2">
    <name type="scientific">Streptomyces luteireticuli</name>
    <dbReference type="NCBI Taxonomy" id="173858"/>
    <lineage>
        <taxon>Bacteria</taxon>
        <taxon>Bacillati</taxon>
        <taxon>Actinomycetota</taxon>
        <taxon>Actinomycetes</taxon>
        <taxon>Kitasatosporales</taxon>
        <taxon>Streptomycetaceae</taxon>
        <taxon>Streptomyces</taxon>
    </lineage>
</organism>
<dbReference type="RefSeq" id="WP_344026362.1">
    <property type="nucleotide sequence ID" value="NZ_BAAABX010000047.1"/>
</dbReference>
<evidence type="ECO:0000313" key="2">
    <source>
        <dbReference type="Proteomes" id="UP001500879"/>
    </source>
</evidence>
<dbReference type="EMBL" id="BAAABX010000047">
    <property type="protein sequence ID" value="GAA0415163.1"/>
    <property type="molecule type" value="Genomic_DNA"/>
</dbReference>
<gene>
    <name evidence="1" type="ORF">GCM10010357_40590</name>
</gene>
<evidence type="ECO:0008006" key="3">
    <source>
        <dbReference type="Google" id="ProtNLM"/>
    </source>
</evidence>
<accession>A0ABN0YWP9</accession>
<comment type="caution">
    <text evidence="1">The sequence shown here is derived from an EMBL/GenBank/DDBJ whole genome shotgun (WGS) entry which is preliminary data.</text>
</comment>
<keyword evidence="2" id="KW-1185">Reference proteome</keyword>